<evidence type="ECO:0000313" key="8">
    <source>
        <dbReference type="EMBL" id="KSU21974.1"/>
    </source>
</evidence>
<keyword evidence="1" id="KW-0134">Cell wall</keyword>
<dbReference type="PATRIC" id="fig|1360.114.peg.2794"/>
<keyword evidence="6" id="KW-0472">Membrane</keyword>
<evidence type="ECO:0000256" key="4">
    <source>
        <dbReference type="ARBA" id="ARBA00023088"/>
    </source>
</evidence>
<protein>
    <recommendedName>
        <fullName evidence="7">Gram-positive cocci surface proteins LPxTG domain-containing protein</fullName>
    </recommendedName>
</protein>
<sequence>MTLGDRKPTVSDFKASATDKAGTSLDVTADLTKVDFTKVGTYDVVLTTTDGQSKTVKLTIKNNKASVIDHNNNKDKSNPSSGKNILSNNSKASLPSTGEQKTNLFYGLGAMLIVLALAIYGGLKKIRKKN</sequence>
<evidence type="ECO:0000256" key="5">
    <source>
        <dbReference type="SAM" id="MobiDB-lite"/>
    </source>
</evidence>
<feature type="region of interest" description="Disordered" evidence="5">
    <location>
        <begin position="67"/>
        <end position="98"/>
    </location>
</feature>
<feature type="transmembrane region" description="Helical" evidence="6">
    <location>
        <begin position="104"/>
        <end position="123"/>
    </location>
</feature>
<dbReference type="EMBL" id="LKLU01000044">
    <property type="protein sequence ID" value="KSU21974.1"/>
    <property type="molecule type" value="Genomic_DNA"/>
</dbReference>
<dbReference type="NCBIfam" id="TIGR01167">
    <property type="entry name" value="LPXTG_anchor"/>
    <property type="match status" value="1"/>
</dbReference>
<name>A0A0V8E852_LACLL</name>
<dbReference type="Pfam" id="PF00746">
    <property type="entry name" value="Gram_pos_anchor"/>
    <property type="match status" value="1"/>
</dbReference>
<evidence type="ECO:0000256" key="3">
    <source>
        <dbReference type="ARBA" id="ARBA00022729"/>
    </source>
</evidence>
<evidence type="ECO:0000313" key="9">
    <source>
        <dbReference type="Proteomes" id="UP000053719"/>
    </source>
</evidence>
<feature type="compositionally biased region" description="Polar residues" evidence="5">
    <location>
        <begin position="78"/>
        <end position="98"/>
    </location>
</feature>
<proteinExistence type="predicted"/>
<evidence type="ECO:0000256" key="1">
    <source>
        <dbReference type="ARBA" id="ARBA00022512"/>
    </source>
</evidence>
<keyword evidence="3" id="KW-0732">Signal</keyword>
<dbReference type="PROSITE" id="PS50847">
    <property type="entry name" value="GRAM_POS_ANCHORING"/>
    <property type="match status" value="1"/>
</dbReference>
<accession>A0A0V8E852</accession>
<evidence type="ECO:0000259" key="7">
    <source>
        <dbReference type="PROSITE" id="PS50847"/>
    </source>
</evidence>
<feature type="domain" description="Gram-positive cocci surface proteins LPxTG" evidence="7">
    <location>
        <begin position="94"/>
        <end position="130"/>
    </location>
</feature>
<keyword evidence="6" id="KW-1133">Transmembrane helix</keyword>
<dbReference type="Proteomes" id="UP000053719">
    <property type="component" value="Unassembled WGS sequence"/>
</dbReference>
<dbReference type="Gene3D" id="2.60.40.10">
    <property type="entry name" value="Immunoglobulins"/>
    <property type="match status" value="1"/>
</dbReference>
<dbReference type="AlphaFoldDB" id="A0A0V8E852"/>
<gene>
    <name evidence="8" type="ORF">M20_0680</name>
</gene>
<keyword evidence="4" id="KW-0572">Peptidoglycan-anchor</keyword>
<evidence type="ECO:0000256" key="6">
    <source>
        <dbReference type="SAM" id="Phobius"/>
    </source>
</evidence>
<reference evidence="9" key="1">
    <citation type="submission" date="2015-10" db="EMBL/GenBank/DDBJ databases">
        <title>Draft Genome Sequences of 11 Lactococcus lactis subspecies cremoris strains.</title>
        <authorList>
            <person name="Wels M."/>
            <person name="Backus L."/>
            <person name="Boekhorst J."/>
            <person name="Dijkstra A."/>
            <person name="Beerthuizen M."/>
            <person name="Kelly W."/>
            <person name="Siezen R."/>
            <person name="Bachmann H."/>
            <person name="Van Hijum S."/>
        </authorList>
    </citation>
    <scope>NUCLEOTIDE SEQUENCE [LARGE SCALE GENOMIC DNA]</scope>
    <source>
        <strain evidence="9">M20</strain>
    </source>
</reference>
<keyword evidence="6" id="KW-0812">Transmembrane</keyword>
<organism evidence="8 9">
    <name type="scientific">Lactococcus lactis subsp. lactis</name>
    <name type="common">Streptococcus lactis</name>
    <dbReference type="NCBI Taxonomy" id="1360"/>
    <lineage>
        <taxon>Bacteria</taxon>
        <taxon>Bacillati</taxon>
        <taxon>Bacillota</taxon>
        <taxon>Bacilli</taxon>
        <taxon>Lactobacillales</taxon>
        <taxon>Streptococcaceae</taxon>
        <taxon>Lactococcus</taxon>
    </lineage>
</organism>
<dbReference type="InterPro" id="IPR013783">
    <property type="entry name" value="Ig-like_fold"/>
</dbReference>
<comment type="caution">
    <text evidence="8">The sequence shown here is derived from an EMBL/GenBank/DDBJ whole genome shotgun (WGS) entry which is preliminary data.</text>
</comment>
<evidence type="ECO:0000256" key="2">
    <source>
        <dbReference type="ARBA" id="ARBA00022525"/>
    </source>
</evidence>
<keyword evidence="2" id="KW-0964">Secreted</keyword>
<dbReference type="InterPro" id="IPR019931">
    <property type="entry name" value="LPXTG_anchor"/>
</dbReference>